<dbReference type="PANTHER" id="PTHR35008:SF4">
    <property type="entry name" value="BLL4482 PROTEIN"/>
    <property type="match status" value="1"/>
</dbReference>
<keyword evidence="2" id="KW-0813">Transport</keyword>
<dbReference type="Pfam" id="PF00034">
    <property type="entry name" value="Cytochrom_C"/>
    <property type="match status" value="1"/>
</dbReference>
<evidence type="ECO:0000256" key="9">
    <source>
        <dbReference type="SAM" id="SignalP"/>
    </source>
</evidence>
<dbReference type="AlphaFoldDB" id="A0A916R419"/>
<dbReference type="Gene3D" id="1.10.760.10">
    <property type="entry name" value="Cytochrome c-like domain"/>
    <property type="match status" value="1"/>
</dbReference>
<keyword evidence="9" id="KW-0732">Signal</keyword>
<reference evidence="11" key="2">
    <citation type="submission" date="2020-09" db="EMBL/GenBank/DDBJ databases">
        <authorList>
            <person name="Sun Q."/>
            <person name="Zhou Y."/>
        </authorList>
    </citation>
    <scope>NUCLEOTIDE SEQUENCE</scope>
    <source>
        <strain evidence="11">CGMCC 1.15880</strain>
    </source>
</reference>
<accession>A0A916R419</accession>
<keyword evidence="3 8" id="KW-0349">Heme</keyword>
<dbReference type="PRINTS" id="PR00605">
    <property type="entry name" value="CYTCHROMECIC"/>
</dbReference>
<dbReference type="GO" id="GO:0020037">
    <property type="term" value="F:heme binding"/>
    <property type="evidence" value="ECO:0007669"/>
    <property type="project" value="InterPro"/>
</dbReference>
<dbReference type="InterPro" id="IPR036909">
    <property type="entry name" value="Cyt_c-like_dom_sf"/>
</dbReference>
<evidence type="ECO:0000256" key="4">
    <source>
        <dbReference type="ARBA" id="ARBA00022660"/>
    </source>
</evidence>
<evidence type="ECO:0000256" key="3">
    <source>
        <dbReference type="ARBA" id="ARBA00022617"/>
    </source>
</evidence>
<gene>
    <name evidence="11" type="ORF">GCM10011498_37090</name>
</gene>
<dbReference type="PROSITE" id="PS51007">
    <property type="entry name" value="CYTC"/>
    <property type="match status" value="1"/>
</dbReference>
<reference evidence="11" key="1">
    <citation type="journal article" date="2014" name="Int. J. Syst. Evol. Microbiol.">
        <title>Complete genome sequence of Corynebacterium casei LMG S-19264T (=DSM 44701T), isolated from a smear-ripened cheese.</title>
        <authorList>
            <consortium name="US DOE Joint Genome Institute (JGI-PGF)"/>
            <person name="Walter F."/>
            <person name="Albersmeier A."/>
            <person name="Kalinowski J."/>
            <person name="Ruckert C."/>
        </authorList>
    </citation>
    <scope>NUCLEOTIDE SEQUENCE</scope>
    <source>
        <strain evidence="11">CGMCC 1.15880</strain>
    </source>
</reference>
<keyword evidence="4" id="KW-0679">Respiratory chain</keyword>
<evidence type="ECO:0000256" key="8">
    <source>
        <dbReference type="PROSITE-ProRule" id="PRU00433"/>
    </source>
</evidence>
<comment type="caution">
    <text evidence="11">The sequence shown here is derived from an EMBL/GenBank/DDBJ whole genome shotgun (WGS) entry which is preliminary data.</text>
</comment>
<evidence type="ECO:0000256" key="5">
    <source>
        <dbReference type="ARBA" id="ARBA00022723"/>
    </source>
</evidence>
<evidence type="ECO:0000256" key="2">
    <source>
        <dbReference type="ARBA" id="ARBA00022448"/>
    </source>
</evidence>
<comment type="cofactor">
    <cofactor evidence="1">
        <name>heme c</name>
        <dbReference type="ChEBI" id="CHEBI:61717"/>
    </cofactor>
</comment>
<dbReference type="SUPFAM" id="SSF46626">
    <property type="entry name" value="Cytochrome c"/>
    <property type="match status" value="1"/>
</dbReference>
<evidence type="ECO:0000256" key="1">
    <source>
        <dbReference type="ARBA" id="ARBA00001926"/>
    </source>
</evidence>
<dbReference type="Proteomes" id="UP000628017">
    <property type="component" value="Unassembled WGS sequence"/>
</dbReference>
<feature type="domain" description="Cytochrome c" evidence="10">
    <location>
        <begin position="23"/>
        <end position="121"/>
    </location>
</feature>
<evidence type="ECO:0000313" key="12">
    <source>
        <dbReference type="Proteomes" id="UP000628017"/>
    </source>
</evidence>
<keyword evidence="7 8" id="KW-0408">Iron</keyword>
<feature type="signal peptide" evidence="9">
    <location>
        <begin position="1"/>
        <end position="20"/>
    </location>
</feature>
<dbReference type="GO" id="GO:0005506">
    <property type="term" value="F:iron ion binding"/>
    <property type="evidence" value="ECO:0007669"/>
    <property type="project" value="InterPro"/>
</dbReference>
<dbReference type="PANTHER" id="PTHR35008">
    <property type="entry name" value="BLL4482 PROTEIN-RELATED"/>
    <property type="match status" value="1"/>
</dbReference>
<dbReference type="InterPro" id="IPR008168">
    <property type="entry name" value="Cyt_C_IC"/>
</dbReference>
<keyword evidence="12" id="KW-1185">Reference proteome</keyword>
<dbReference type="EMBL" id="BMKA01000009">
    <property type="protein sequence ID" value="GGA32477.1"/>
    <property type="molecule type" value="Genomic_DNA"/>
</dbReference>
<feature type="chain" id="PRO_5037846818" evidence="9">
    <location>
        <begin position="21"/>
        <end position="141"/>
    </location>
</feature>
<organism evidence="11 12">
    <name type="scientific">Neptunicoccus cionae</name>
    <dbReference type="NCBI Taxonomy" id="2035344"/>
    <lineage>
        <taxon>Bacteria</taxon>
        <taxon>Pseudomonadati</taxon>
        <taxon>Pseudomonadota</taxon>
        <taxon>Alphaproteobacteria</taxon>
        <taxon>Rhodobacterales</taxon>
        <taxon>Paracoccaceae</taxon>
        <taxon>Neptunicoccus</taxon>
    </lineage>
</organism>
<evidence type="ECO:0000259" key="10">
    <source>
        <dbReference type="PROSITE" id="PS51007"/>
    </source>
</evidence>
<keyword evidence="5 8" id="KW-0479">Metal-binding</keyword>
<evidence type="ECO:0000256" key="6">
    <source>
        <dbReference type="ARBA" id="ARBA00022982"/>
    </source>
</evidence>
<dbReference type="GO" id="GO:0009055">
    <property type="term" value="F:electron transfer activity"/>
    <property type="evidence" value="ECO:0007669"/>
    <property type="project" value="InterPro"/>
</dbReference>
<evidence type="ECO:0000256" key="7">
    <source>
        <dbReference type="ARBA" id="ARBA00023004"/>
    </source>
</evidence>
<protein>
    <submittedName>
        <fullName evidence="11">Cytochrome c</fullName>
    </submittedName>
</protein>
<keyword evidence="6" id="KW-0249">Electron transport</keyword>
<dbReference type="InterPro" id="IPR009056">
    <property type="entry name" value="Cyt_c-like_dom"/>
</dbReference>
<dbReference type="RefSeq" id="WP_188678744.1">
    <property type="nucleotide sequence ID" value="NZ_BMKA01000009.1"/>
</dbReference>
<name>A0A916R419_9RHOB</name>
<proteinExistence type="predicted"/>
<evidence type="ECO:0000313" key="11">
    <source>
        <dbReference type="EMBL" id="GGA32477.1"/>
    </source>
</evidence>
<dbReference type="InterPro" id="IPR051459">
    <property type="entry name" value="Cytochrome_c-type_DH"/>
</dbReference>
<sequence length="141" mass="15414">MIKWLGLWVFTLAAAGAAAAQDTELLKGETLYQENCASCHGANLEGQPDWRSRLPNGRLPAPPHDASGHTWHHADRVLTDIITRGTAAIVGNGYESDMPGFADTLSSEDIEAILDYIKSTWPDREKAAQEDITRADIEAQQ</sequence>